<comment type="caution">
    <text evidence="1">The sequence shown here is derived from an EMBL/GenBank/DDBJ whole genome shotgun (WGS) entry which is preliminary data.</text>
</comment>
<keyword evidence="2" id="KW-1185">Reference proteome</keyword>
<evidence type="ECO:0000313" key="2">
    <source>
        <dbReference type="Proteomes" id="UP001163603"/>
    </source>
</evidence>
<name>A0ACC0ZLC0_9ROSI</name>
<protein>
    <submittedName>
        <fullName evidence="1">Uncharacterized protein</fullName>
    </submittedName>
</protein>
<dbReference type="EMBL" id="CM047736">
    <property type="protein sequence ID" value="KAJ0053022.1"/>
    <property type="molecule type" value="Genomic_DNA"/>
</dbReference>
<gene>
    <name evidence="1" type="ORF">Pint_01414</name>
</gene>
<evidence type="ECO:0000313" key="1">
    <source>
        <dbReference type="EMBL" id="KAJ0053022.1"/>
    </source>
</evidence>
<accession>A0ACC0ZLC0</accession>
<reference evidence="2" key="1">
    <citation type="journal article" date="2023" name="G3 (Bethesda)">
        <title>Genome assembly and association tests identify interacting loci associated with vigor, precocity, and sex in interspecific pistachio rootstocks.</title>
        <authorList>
            <person name="Palmer W."/>
            <person name="Jacygrad E."/>
            <person name="Sagayaradj S."/>
            <person name="Cavanaugh K."/>
            <person name="Han R."/>
            <person name="Bertier L."/>
            <person name="Beede B."/>
            <person name="Kafkas S."/>
            <person name="Golino D."/>
            <person name="Preece J."/>
            <person name="Michelmore R."/>
        </authorList>
    </citation>
    <scope>NUCLEOTIDE SEQUENCE [LARGE SCALE GENOMIC DNA]</scope>
</reference>
<proteinExistence type="predicted"/>
<organism evidence="1 2">
    <name type="scientific">Pistacia integerrima</name>
    <dbReference type="NCBI Taxonomy" id="434235"/>
    <lineage>
        <taxon>Eukaryota</taxon>
        <taxon>Viridiplantae</taxon>
        <taxon>Streptophyta</taxon>
        <taxon>Embryophyta</taxon>
        <taxon>Tracheophyta</taxon>
        <taxon>Spermatophyta</taxon>
        <taxon>Magnoliopsida</taxon>
        <taxon>eudicotyledons</taxon>
        <taxon>Gunneridae</taxon>
        <taxon>Pentapetalae</taxon>
        <taxon>rosids</taxon>
        <taxon>malvids</taxon>
        <taxon>Sapindales</taxon>
        <taxon>Anacardiaceae</taxon>
        <taxon>Pistacia</taxon>
    </lineage>
</organism>
<dbReference type="Proteomes" id="UP001163603">
    <property type="component" value="Chromosome 1"/>
</dbReference>
<sequence>MAFSKNGVAFLLMTTLFGVSLGTVYIVGDSTGWRVGTVDYNKWASTKKFNVGDVIVFKYDNKLHDVKQVTHQAFRSCNATSAAATYTTGFDSITIKSYGHFYFLCSFPGHCQAGQKVDIRVIPDSPGPSPSPPGSSPTAAPAPTKNTAHSLQSFKLWSSLITFAIFVTAEFAY</sequence>